<dbReference type="GeneID" id="95974871"/>
<feature type="domain" description="Apple" evidence="1">
    <location>
        <begin position="81"/>
        <end position="158"/>
    </location>
</feature>
<evidence type="ECO:0000313" key="3">
    <source>
        <dbReference type="Proteomes" id="UP001562354"/>
    </source>
</evidence>
<keyword evidence="3" id="KW-1185">Reference proteome</keyword>
<comment type="caution">
    <text evidence="2">The sequence shown here is derived from an EMBL/GenBank/DDBJ whole genome shotgun (WGS) entry which is preliminary data.</text>
</comment>
<dbReference type="RefSeq" id="XP_069203794.1">
    <property type="nucleotide sequence ID" value="XM_069340327.1"/>
</dbReference>
<evidence type="ECO:0000313" key="2">
    <source>
        <dbReference type="EMBL" id="KAL1310945.1"/>
    </source>
</evidence>
<name>A0ABR3PN48_9PEZI</name>
<sequence length="354" mass="35093">MPSFKNIAAAGAAIVGMASAMPQLGYNTTAGGVLANGTTVGPTGLNNTSNSTTQANDSLFCPRLNGQVFVDENSASFLIECSTNHFGTIIEISINSTSFAKRQAAVAPSDLGDCMNLCDSVTTCVGTAFDTTALTCTLFSDVGASYPEANVDFAIRVADAAPTSASAGQTLTSTMYSTAVRTISSCAPTVTDCPLKNGVAVVTDVIPVTSTEYVCPTATVIPVAPVACGCAYGASTVNAWSASSTDGHKVLVPVTSTVIAYPSPSASTWSTTTCPATNAVMSSAVGGAPSGCPGCKVYVASTTGPASTTAHPTGTAPGASWSLTATKPAYTGAAVQVKAAGGVGAIVAAAAFLL</sequence>
<dbReference type="Proteomes" id="UP001562354">
    <property type="component" value="Unassembled WGS sequence"/>
</dbReference>
<dbReference type="PROSITE" id="PS50948">
    <property type="entry name" value="PAN"/>
    <property type="match status" value="1"/>
</dbReference>
<evidence type="ECO:0000259" key="1">
    <source>
        <dbReference type="PROSITE" id="PS50948"/>
    </source>
</evidence>
<proteinExistence type="predicted"/>
<protein>
    <recommendedName>
        <fullName evidence="1">Apple domain-containing protein</fullName>
    </recommendedName>
</protein>
<dbReference type="InterPro" id="IPR003609">
    <property type="entry name" value="Pan_app"/>
</dbReference>
<accession>A0ABR3PN48</accession>
<organism evidence="2 3">
    <name type="scientific">Neodothiora populina</name>
    <dbReference type="NCBI Taxonomy" id="2781224"/>
    <lineage>
        <taxon>Eukaryota</taxon>
        <taxon>Fungi</taxon>
        <taxon>Dikarya</taxon>
        <taxon>Ascomycota</taxon>
        <taxon>Pezizomycotina</taxon>
        <taxon>Dothideomycetes</taxon>
        <taxon>Dothideomycetidae</taxon>
        <taxon>Dothideales</taxon>
        <taxon>Dothioraceae</taxon>
        <taxon>Neodothiora</taxon>
    </lineage>
</organism>
<reference evidence="2 3" key="1">
    <citation type="submission" date="2024-07" db="EMBL/GenBank/DDBJ databases">
        <title>Draft sequence of the Neodothiora populina.</title>
        <authorList>
            <person name="Drown D.D."/>
            <person name="Schuette U.S."/>
            <person name="Buechlein A.B."/>
            <person name="Rusch D.R."/>
            <person name="Winton L.W."/>
            <person name="Adams G.A."/>
        </authorList>
    </citation>
    <scope>NUCLEOTIDE SEQUENCE [LARGE SCALE GENOMIC DNA]</scope>
    <source>
        <strain evidence="2 3">CPC 39397</strain>
    </source>
</reference>
<gene>
    <name evidence="2" type="ORF">AAFC00_001168</name>
</gene>
<dbReference type="EMBL" id="JBFMKM010000003">
    <property type="protein sequence ID" value="KAL1310945.1"/>
    <property type="molecule type" value="Genomic_DNA"/>
</dbReference>